<gene>
    <name evidence="1" type="ORF">SDC9_130353</name>
</gene>
<comment type="caution">
    <text evidence="1">The sequence shown here is derived from an EMBL/GenBank/DDBJ whole genome shotgun (WGS) entry which is preliminary data.</text>
</comment>
<proteinExistence type="predicted"/>
<sequence length="331" mass="35971">MQHDAHEFLDGQKLPLFLLLLKAGFLSFLDMGRGVGGLHPSWDALLIKPRLQRPEEPLDRFCLGVFHTGEDSALLLFPPLLPAGCGIDDMVILIEHDIGSVSRLVQVADVLVLHVELGQVVDYFIECRRAFAASVVVVGASELTESVQSDPERLLDGMAGILLVEGDAIRQAGAHVQPHIAFRPIDPAFLVIRHPPVEYVLVPDHHLEGCEGIQIAQDPEVVVDIPDASGASLEQRVQLIQIVVGAGLRSDFPAFDLGLFLHSPERGDLGALADLLDGLQVVRTHVLDRLGIPGNRSRRALHRLALDPIGGVFIHSPADSAVRHPEEIGDR</sequence>
<name>A0A645D199_9ZZZZ</name>
<organism evidence="1">
    <name type="scientific">bioreactor metagenome</name>
    <dbReference type="NCBI Taxonomy" id="1076179"/>
    <lineage>
        <taxon>unclassified sequences</taxon>
        <taxon>metagenomes</taxon>
        <taxon>ecological metagenomes</taxon>
    </lineage>
</organism>
<accession>A0A645D199</accession>
<dbReference type="EMBL" id="VSSQ01032122">
    <property type="protein sequence ID" value="MPM83290.1"/>
    <property type="molecule type" value="Genomic_DNA"/>
</dbReference>
<dbReference type="AlphaFoldDB" id="A0A645D199"/>
<evidence type="ECO:0000313" key="1">
    <source>
        <dbReference type="EMBL" id="MPM83290.1"/>
    </source>
</evidence>
<protein>
    <submittedName>
        <fullName evidence="1">Uncharacterized protein</fullName>
    </submittedName>
</protein>
<reference evidence="1" key="1">
    <citation type="submission" date="2019-08" db="EMBL/GenBank/DDBJ databases">
        <authorList>
            <person name="Kucharzyk K."/>
            <person name="Murdoch R.W."/>
            <person name="Higgins S."/>
            <person name="Loffler F."/>
        </authorList>
    </citation>
    <scope>NUCLEOTIDE SEQUENCE</scope>
</reference>